<proteinExistence type="predicted"/>
<dbReference type="EMBL" id="CM037619">
    <property type="protein sequence ID" value="KAH8007643.1"/>
    <property type="molecule type" value="Genomic_DNA"/>
</dbReference>
<comment type="caution">
    <text evidence="1">The sequence shown here is derived from an EMBL/GenBank/DDBJ whole genome shotgun (WGS) entry which is preliminary data.</text>
</comment>
<protein>
    <submittedName>
        <fullName evidence="1">Uncharacterized protein</fullName>
    </submittedName>
</protein>
<evidence type="ECO:0000313" key="1">
    <source>
        <dbReference type="EMBL" id="KAH8007643.1"/>
    </source>
</evidence>
<gene>
    <name evidence="1" type="ORF">K3G42_024805</name>
</gene>
<organism evidence="1 2">
    <name type="scientific">Sphaerodactylus townsendi</name>
    <dbReference type="NCBI Taxonomy" id="933632"/>
    <lineage>
        <taxon>Eukaryota</taxon>
        <taxon>Metazoa</taxon>
        <taxon>Chordata</taxon>
        <taxon>Craniata</taxon>
        <taxon>Vertebrata</taxon>
        <taxon>Euteleostomi</taxon>
        <taxon>Lepidosauria</taxon>
        <taxon>Squamata</taxon>
        <taxon>Bifurcata</taxon>
        <taxon>Gekkota</taxon>
        <taxon>Sphaerodactylidae</taxon>
        <taxon>Sphaerodactylus</taxon>
    </lineage>
</organism>
<name>A0ACB8FQB7_9SAUR</name>
<sequence>MESQSIANLFHGDARSSEKSLSTLNKILGPSCSYTPQNQENVCPSSFSHESNILSQGQDHIPDLFPKGREAPSLWDLMAGKAQEKPVPAKSFSSSACSAIGNLKIVELHPSGRFLKIINSSRCTEEDIGGYILQQNLNGHPRSTYKFSPRIRMKANSEIKVWTASSKMTHKPPIHFLWKNLDKFIVSPECTTILCNPSGQAVAWYTPINQKQKQTLDGKEDVGNFENFKQCSVHSHKPRDGWQLKSNDTVQTIASQSPAEKEKEPESIIRCHCCRW</sequence>
<keyword evidence="2" id="KW-1185">Reference proteome</keyword>
<evidence type="ECO:0000313" key="2">
    <source>
        <dbReference type="Proteomes" id="UP000827872"/>
    </source>
</evidence>
<dbReference type="Proteomes" id="UP000827872">
    <property type="component" value="Linkage Group LG06"/>
</dbReference>
<reference evidence="1" key="1">
    <citation type="submission" date="2021-08" db="EMBL/GenBank/DDBJ databases">
        <title>The first chromosome-level gecko genome reveals the dynamic sex chromosomes of Neotropical dwarf geckos (Sphaerodactylidae: Sphaerodactylus).</title>
        <authorList>
            <person name="Pinto B.J."/>
            <person name="Keating S.E."/>
            <person name="Gamble T."/>
        </authorList>
    </citation>
    <scope>NUCLEOTIDE SEQUENCE</scope>
    <source>
        <strain evidence="1">TG3544</strain>
    </source>
</reference>
<accession>A0ACB8FQB7</accession>